<dbReference type="InterPro" id="IPR022291">
    <property type="entry name" value="Bacteriocin_synth_cyclodeHase"/>
</dbReference>
<dbReference type="Gene3D" id="3.40.50.720">
    <property type="entry name" value="NAD(P)-binding Rossmann-like Domain"/>
    <property type="match status" value="1"/>
</dbReference>
<dbReference type="Proteomes" id="UP001602058">
    <property type="component" value="Unassembled WGS sequence"/>
</dbReference>
<dbReference type="EMBL" id="JBIAWJ010000004">
    <property type="protein sequence ID" value="MFF4522016.1"/>
    <property type="molecule type" value="Genomic_DNA"/>
</dbReference>
<reference evidence="2 3" key="1">
    <citation type="submission" date="2024-10" db="EMBL/GenBank/DDBJ databases">
        <title>The Natural Products Discovery Center: Release of the First 8490 Sequenced Strains for Exploring Actinobacteria Biosynthetic Diversity.</title>
        <authorList>
            <person name="Kalkreuter E."/>
            <person name="Kautsar S.A."/>
            <person name="Yang D."/>
            <person name="Bader C.D."/>
            <person name="Teijaro C.N."/>
            <person name="Fluegel L."/>
            <person name="Davis C.M."/>
            <person name="Simpson J.R."/>
            <person name="Lauterbach L."/>
            <person name="Steele A.D."/>
            <person name="Gui C."/>
            <person name="Meng S."/>
            <person name="Li G."/>
            <person name="Viehrig K."/>
            <person name="Ye F."/>
            <person name="Su P."/>
            <person name="Kiefer A.F."/>
            <person name="Nichols A."/>
            <person name="Cepeda A.J."/>
            <person name="Yan W."/>
            <person name="Fan B."/>
            <person name="Jiang Y."/>
            <person name="Adhikari A."/>
            <person name="Zheng C.-J."/>
            <person name="Schuster L."/>
            <person name="Cowan T.M."/>
            <person name="Smanski M.J."/>
            <person name="Chevrette M.G."/>
            <person name="De Carvalho L.P.S."/>
            <person name="Shen B."/>
        </authorList>
    </citation>
    <scope>NUCLEOTIDE SEQUENCE [LARGE SCALE GENOMIC DNA]</scope>
    <source>
        <strain evidence="2 3">NPDC001390</strain>
    </source>
</reference>
<comment type="caution">
    <text evidence="2">The sequence shown here is derived from an EMBL/GenBank/DDBJ whole genome shotgun (WGS) entry which is preliminary data.</text>
</comment>
<accession>A0ABW6UF06</accession>
<proteinExistence type="predicted"/>
<dbReference type="RefSeq" id="WP_387885607.1">
    <property type="nucleotide sequence ID" value="NZ_JBIAWJ010000004.1"/>
</dbReference>
<feature type="compositionally biased region" description="Basic and acidic residues" evidence="1">
    <location>
        <begin position="212"/>
        <end position="222"/>
    </location>
</feature>
<evidence type="ECO:0000313" key="2">
    <source>
        <dbReference type="EMBL" id="MFF4522016.1"/>
    </source>
</evidence>
<dbReference type="NCBIfam" id="TIGR03882">
    <property type="entry name" value="cyclo_dehyd_2"/>
    <property type="match status" value="1"/>
</dbReference>
<gene>
    <name evidence="2" type="ORF">ACFY1D_11300</name>
</gene>
<feature type="region of interest" description="Disordered" evidence="1">
    <location>
        <begin position="201"/>
        <end position="222"/>
    </location>
</feature>
<keyword evidence="3" id="KW-1185">Reference proteome</keyword>
<protein>
    <submittedName>
        <fullName evidence="2">TOMM leader peptide-binding protein</fullName>
    </submittedName>
</protein>
<evidence type="ECO:0000313" key="3">
    <source>
        <dbReference type="Proteomes" id="UP001602058"/>
    </source>
</evidence>
<name>A0ABW6UF06_9ACTN</name>
<organism evidence="2 3">
    <name type="scientific">Streptomyces bluensis</name>
    <dbReference type="NCBI Taxonomy" id="33897"/>
    <lineage>
        <taxon>Bacteria</taxon>
        <taxon>Bacillati</taxon>
        <taxon>Actinomycetota</taxon>
        <taxon>Actinomycetes</taxon>
        <taxon>Kitasatosporales</taxon>
        <taxon>Streptomycetaceae</taxon>
        <taxon>Streptomyces</taxon>
    </lineage>
</organism>
<sequence length="222" mass="24015">MAPAFPVIATGAFGERVGRLLAETRPGVEVLSASELRYAFSEFSGPVVLAAWRPQPALCEEIDALAYDVGRSWLPVVLETAVVRVGPLVRPPYAPCFGCYRRRRSQHDLQARTTSLLTDRYDRDPHCGPGGFLPHHARAAGSVAAAYVDGAPGTGTGLVSTIRLREWGVDAHRVVPCHGCTRCGVRDAPDTGLERLRAVLPAHPVPQALPERSPRRDPSEAR</sequence>
<evidence type="ECO:0000256" key="1">
    <source>
        <dbReference type="SAM" id="MobiDB-lite"/>
    </source>
</evidence>